<dbReference type="Gene3D" id="1.20.1250.20">
    <property type="entry name" value="MFS general substrate transporter like domains"/>
    <property type="match status" value="1"/>
</dbReference>
<feature type="region of interest" description="Disordered" evidence="5">
    <location>
        <begin position="467"/>
        <end position="488"/>
    </location>
</feature>
<dbReference type="PROSITE" id="PS50850">
    <property type="entry name" value="MFS"/>
    <property type="match status" value="1"/>
</dbReference>
<dbReference type="InterPro" id="IPR011701">
    <property type="entry name" value="MFS"/>
</dbReference>
<feature type="transmembrane region" description="Helical" evidence="6">
    <location>
        <begin position="49"/>
        <end position="70"/>
    </location>
</feature>
<evidence type="ECO:0000259" key="7">
    <source>
        <dbReference type="PROSITE" id="PS50850"/>
    </source>
</evidence>
<keyword evidence="4 6" id="KW-0472">Membrane</keyword>
<evidence type="ECO:0000313" key="9">
    <source>
        <dbReference type="Proteomes" id="UP000434172"/>
    </source>
</evidence>
<sequence>MTPQEGRTTETRGAEDSPSPTDTDVEVLGRQRPAVFGSWLSEVGFCSSLLGLMLMGEYLVGGFHIILPQLASDLNIPSESQTWPSSVFSLVAGACLLPFGRVSEKFGGYITFNIGLGWFFLWTLLSGFSHNYVMLIACRAMAGLGISAVLPAGMMMLGKTYRPGPRKNLVFALYGSFAPIGFFFGIFIGGLTGQYLSWRWYFWVGSMILGLALLIYALTDSSQASEGWKSPQILVTLIVGVLLLAIGFYIEKYVASSPLLPPDLFSTKYIKTLMLALWLTYGVFGLFLFYSIFYIELVLHASPLLTAAWYVPLAAGGVTIGLVGGFTLHLLPGRLLLILSGCGSIVCVLLFAIMPEDPSYWAYIFPSMVCATIGIDIAFTVSNVHITTSLPQRHQGLAGALINSLLFLGISFWLGMADIAVHQTSDFGLRSSYKSAFWVGVGAASAAASLFSTVRIGSARSDLTVEEKRQREIADHSSSGFRNVPPSR</sequence>
<feature type="transmembrane region" description="Helical" evidence="6">
    <location>
        <begin position="272"/>
        <end position="295"/>
    </location>
</feature>
<proteinExistence type="predicted"/>
<feature type="transmembrane region" description="Helical" evidence="6">
    <location>
        <begin position="169"/>
        <end position="188"/>
    </location>
</feature>
<feature type="region of interest" description="Disordered" evidence="5">
    <location>
        <begin position="1"/>
        <end position="24"/>
    </location>
</feature>
<organism evidence="8 9">
    <name type="scientific">Colletotrichum asianum</name>
    <dbReference type="NCBI Taxonomy" id="702518"/>
    <lineage>
        <taxon>Eukaryota</taxon>
        <taxon>Fungi</taxon>
        <taxon>Dikarya</taxon>
        <taxon>Ascomycota</taxon>
        <taxon>Pezizomycotina</taxon>
        <taxon>Sordariomycetes</taxon>
        <taxon>Hypocreomycetidae</taxon>
        <taxon>Glomerellales</taxon>
        <taxon>Glomerellaceae</taxon>
        <taxon>Colletotrichum</taxon>
        <taxon>Colletotrichum gloeosporioides species complex</taxon>
    </lineage>
</organism>
<dbReference type="PANTHER" id="PTHR42718">
    <property type="entry name" value="MAJOR FACILITATOR SUPERFAMILY MULTIDRUG TRANSPORTER MFSC"/>
    <property type="match status" value="1"/>
</dbReference>
<comment type="subcellular location">
    <subcellularLocation>
        <location evidence="1">Membrane</location>
        <topology evidence="1">Multi-pass membrane protein</topology>
    </subcellularLocation>
</comment>
<evidence type="ECO:0000256" key="4">
    <source>
        <dbReference type="ARBA" id="ARBA00023136"/>
    </source>
</evidence>
<evidence type="ECO:0000256" key="6">
    <source>
        <dbReference type="SAM" id="Phobius"/>
    </source>
</evidence>
<protein>
    <submittedName>
        <fullName evidence="8">Membrane transporter</fullName>
    </submittedName>
</protein>
<keyword evidence="3 6" id="KW-1133">Transmembrane helix</keyword>
<evidence type="ECO:0000256" key="3">
    <source>
        <dbReference type="ARBA" id="ARBA00022989"/>
    </source>
</evidence>
<dbReference type="InterPro" id="IPR036259">
    <property type="entry name" value="MFS_trans_sf"/>
</dbReference>
<keyword evidence="2 6" id="KW-0812">Transmembrane</keyword>
<feature type="transmembrane region" description="Helical" evidence="6">
    <location>
        <begin position="200"/>
        <end position="219"/>
    </location>
</feature>
<feature type="transmembrane region" description="Helical" evidence="6">
    <location>
        <begin position="335"/>
        <end position="354"/>
    </location>
</feature>
<evidence type="ECO:0000256" key="2">
    <source>
        <dbReference type="ARBA" id="ARBA00022692"/>
    </source>
</evidence>
<accession>A0A8H3VZK8</accession>
<evidence type="ECO:0000313" key="8">
    <source>
        <dbReference type="EMBL" id="KAF0317824.1"/>
    </source>
</evidence>
<dbReference type="Pfam" id="PF07690">
    <property type="entry name" value="MFS_1"/>
    <property type="match status" value="1"/>
</dbReference>
<reference evidence="8 9" key="1">
    <citation type="submission" date="2019-12" db="EMBL/GenBank/DDBJ databases">
        <title>A genome sequence resource for the geographically widespread anthracnose pathogen Colletotrichum asianum.</title>
        <authorList>
            <person name="Meng Y."/>
        </authorList>
    </citation>
    <scope>NUCLEOTIDE SEQUENCE [LARGE SCALE GENOMIC DNA]</scope>
    <source>
        <strain evidence="8 9">ICMP 18580</strain>
    </source>
</reference>
<feature type="transmembrane region" description="Helical" evidence="6">
    <location>
        <begin position="307"/>
        <end position="328"/>
    </location>
</feature>
<feature type="transmembrane region" description="Helical" evidence="6">
    <location>
        <begin position="360"/>
        <end position="384"/>
    </location>
</feature>
<evidence type="ECO:0000256" key="5">
    <source>
        <dbReference type="SAM" id="MobiDB-lite"/>
    </source>
</evidence>
<dbReference type="SUPFAM" id="SSF103473">
    <property type="entry name" value="MFS general substrate transporter"/>
    <property type="match status" value="1"/>
</dbReference>
<feature type="transmembrane region" description="Helical" evidence="6">
    <location>
        <begin position="396"/>
        <end position="416"/>
    </location>
</feature>
<dbReference type="InterPro" id="IPR020846">
    <property type="entry name" value="MFS_dom"/>
</dbReference>
<feature type="transmembrane region" description="Helical" evidence="6">
    <location>
        <begin position="231"/>
        <end position="251"/>
    </location>
</feature>
<gene>
    <name evidence="8" type="ORF">GQ607_014936</name>
</gene>
<dbReference type="GO" id="GO:0016020">
    <property type="term" value="C:membrane"/>
    <property type="evidence" value="ECO:0007669"/>
    <property type="project" value="UniProtKB-SubCell"/>
</dbReference>
<dbReference type="AlphaFoldDB" id="A0A8H3VZK8"/>
<dbReference type="GO" id="GO:0022857">
    <property type="term" value="F:transmembrane transporter activity"/>
    <property type="evidence" value="ECO:0007669"/>
    <property type="project" value="InterPro"/>
</dbReference>
<comment type="caution">
    <text evidence="8">The sequence shown here is derived from an EMBL/GenBank/DDBJ whole genome shotgun (WGS) entry which is preliminary data.</text>
</comment>
<dbReference type="OrthoDB" id="5086884at2759"/>
<dbReference type="Proteomes" id="UP000434172">
    <property type="component" value="Unassembled WGS sequence"/>
</dbReference>
<dbReference type="PANTHER" id="PTHR42718:SF11">
    <property type="entry name" value="MAJOR FACILITATOR SUPERFAMILY (MFS) PROFILE DOMAIN-CONTAINING PROTEIN"/>
    <property type="match status" value="1"/>
</dbReference>
<feature type="transmembrane region" description="Helical" evidence="6">
    <location>
        <begin position="436"/>
        <end position="454"/>
    </location>
</feature>
<name>A0A8H3VZK8_9PEZI</name>
<dbReference type="EMBL" id="WOWK01000122">
    <property type="protein sequence ID" value="KAF0317824.1"/>
    <property type="molecule type" value="Genomic_DNA"/>
</dbReference>
<keyword evidence="9" id="KW-1185">Reference proteome</keyword>
<feature type="transmembrane region" description="Helical" evidence="6">
    <location>
        <begin position="132"/>
        <end position="157"/>
    </location>
</feature>
<evidence type="ECO:0000256" key="1">
    <source>
        <dbReference type="ARBA" id="ARBA00004141"/>
    </source>
</evidence>
<feature type="domain" description="Major facilitator superfamily (MFS) profile" evidence="7">
    <location>
        <begin position="43"/>
        <end position="460"/>
    </location>
</feature>
<feature type="transmembrane region" description="Helical" evidence="6">
    <location>
        <begin position="106"/>
        <end position="125"/>
    </location>
</feature>